<dbReference type="EMBL" id="WNWM01000002">
    <property type="protein sequence ID" value="MUI11499.1"/>
    <property type="molecule type" value="Genomic_DNA"/>
</dbReference>
<sequence length="148" mass="15575">MNINPVSTLCAIKASWRSPCMVFFSNCRLQLLDWALAVPLGAGLSSARLSKRAVRILDMHYAIDGLFGLGRALNAAVQPGMGDVDPSVAVRNNCAEDVCANGNTGVWLNRCGLDHDSGGEALERTAESKRLCIRATLSKAGLGEAGSG</sequence>
<reference evidence="1 2" key="1">
    <citation type="submission" date="2019-11" db="EMBL/GenBank/DDBJ databases">
        <title>Draft Genome Sequences of Six Type Strains of the Genus Massilia.</title>
        <authorList>
            <person name="Miess H."/>
            <person name="Frediansyah A."/>
            <person name="Goeker M."/>
            <person name="Gross H."/>
        </authorList>
    </citation>
    <scope>NUCLEOTIDE SEQUENCE [LARGE SCALE GENOMIC DNA]</scope>
    <source>
        <strain evidence="1 2">DSM 17513</strain>
    </source>
</reference>
<dbReference type="Proteomes" id="UP000431684">
    <property type="component" value="Unassembled WGS sequence"/>
</dbReference>
<evidence type="ECO:0000313" key="1">
    <source>
        <dbReference type="EMBL" id="MUI11499.1"/>
    </source>
</evidence>
<evidence type="ECO:0000313" key="2">
    <source>
        <dbReference type="Proteomes" id="UP000431684"/>
    </source>
</evidence>
<gene>
    <name evidence="1" type="ORF">GJV26_03190</name>
</gene>
<name>A0A6I3X3T3_9BURK</name>
<keyword evidence="2" id="KW-1185">Reference proteome</keyword>
<accession>A0A6I3X3T3</accession>
<protein>
    <submittedName>
        <fullName evidence="1">Uncharacterized protein</fullName>
    </submittedName>
</protein>
<dbReference type="AlphaFoldDB" id="A0A6I3X3T3"/>
<organism evidence="1 2">
    <name type="scientific">Pseudoduganella dura</name>
    <dbReference type="NCBI Taxonomy" id="321982"/>
    <lineage>
        <taxon>Bacteria</taxon>
        <taxon>Pseudomonadati</taxon>
        <taxon>Pseudomonadota</taxon>
        <taxon>Betaproteobacteria</taxon>
        <taxon>Burkholderiales</taxon>
        <taxon>Oxalobacteraceae</taxon>
        <taxon>Telluria group</taxon>
        <taxon>Pseudoduganella</taxon>
    </lineage>
</organism>
<dbReference type="RefSeq" id="WP_155707564.1">
    <property type="nucleotide sequence ID" value="NZ_BMWU01000018.1"/>
</dbReference>
<proteinExistence type="predicted"/>
<comment type="caution">
    <text evidence="1">The sequence shown here is derived from an EMBL/GenBank/DDBJ whole genome shotgun (WGS) entry which is preliminary data.</text>
</comment>